<comment type="caution">
    <text evidence="8">The sequence shown here is derived from an EMBL/GenBank/DDBJ whole genome shotgun (WGS) entry which is preliminary data.</text>
</comment>
<dbReference type="PANTHER" id="PTHR21389:SF0">
    <property type="entry name" value="ETOPOSIDE-INDUCED PROTEIN 2.4 HOMOLOG"/>
    <property type="match status" value="1"/>
</dbReference>
<dbReference type="EMBL" id="BLKM01000700">
    <property type="protein sequence ID" value="GFG37465.1"/>
    <property type="molecule type" value="Genomic_DNA"/>
</dbReference>
<feature type="transmembrane region" description="Helical" evidence="7">
    <location>
        <begin position="402"/>
        <end position="423"/>
    </location>
</feature>
<name>A0A6L2Q3X4_COPFO</name>
<feature type="transmembrane region" description="Helical" evidence="7">
    <location>
        <begin position="242"/>
        <end position="263"/>
    </location>
</feature>
<evidence type="ECO:0000256" key="2">
    <source>
        <dbReference type="ARBA" id="ARBA00010970"/>
    </source>
</evidence>
<evidence type="ECO:0008006" key="10">
    <source>
        <dbReference type="Google" id="ProtNLM"/>
    </source>
</evidence>
<evidence type="ECO:0000256" key="1">
    <source>
        <dbReference type="ARBA" id="ARBA00004141"/>
    </source>
</evidence>
<comment type="similarity">
    <text evidence="2">Belongs to the EI24 family.</text>
</comment>
<evidence type="ECO:0000256" key="3">
    <source>
        <dbReference type="ARBA" id="ARBA00022692"/>
    </source>
</evidence>
<protein>
    <recommendedName>
        <fullName evidence="10">Etoposide-induced protein 2.4</fullName>
    </recommendedName>
</protein>
<dbReference type="AlphaFoldDB" id="A0A6L2Q3X4"/>
<dbReference type="PANTHER" id="PTHR21389">
    <property type="entry name" value="P53 INDUCED PROTEIN"/>
    <property type="match status" value="1"/>
</dbReference>
<keyword evidence="9" id="KW-1185">Reference proteome</keyword>
<feature type="compositionally biased region" description="Basic residues" evidence="6">
    <location>
        <begin position="20"/>
        <end position="29"/>
    </location>
</feature>
<keyword evidence="5 7" id="KW-0472">Membrane</keyword>
<feature type="region of interest" description="Disordered" evidence="6">
    <location>
        <begin position="1"/>
        <end position="33"/>
    </location>
</feature>
<proteinExistence type="inferred from homology"/>
<feature type="region of interest" description="Disordered" evidence="6">
    <location>
        <begin position="196"/>
        <end position="221"/>
    </location>
</feature>
<comment type="subcellular location">
    <subcellularLocation>
        <location evidence="1">Membrane</location>
        <topology evidence="1">Multi-pass membrane protein</topology>
    </subcellularLocation>
</comment>
<keyword evidence="3 7" id="KW-0812">Transmembrane</keyword>
<accession>A0A6L2Q3X4</accession>
<gene>
    <name evidence="8" type="ORF">Cfor_07187</name>
</gene>
<feature type="transmembrane region" description="Helical" evidence="7">
    <location>
        <begin position="356"/>
        <end position="378"/>
    </location>
</feature>
<feature type="transmembrane region" description="Helical" evidence="7">
    <location>
        <begin position="284"/>
        <end position="309"/>
    </location>
</feature>
<feature type="compositionally biased region" description="Polar residues" evidence="6">
    <location>
        <begin position="198"/>
        <end position="207"/>
    </location>
</feature>
<evidence type="ECO:0000313" key="8">
    <source>
        <dbReference type="EMBL" id="GFG37465.1"/>
    </source>
</evidence>
<dbReference type="InParanoid" id="A0A6L2Q3X4"/>
<evidence type="ECO:0000256" key="5">
    <source>
        <dbReference type="ARBA" id="ARBA00023136"/>
    </source>
</evidence>
<evidence type="ECO:0000256" key="6">
    <source>
        <dbReference type="SAM" id="MobiDB-lite"/>
    </source>
</evidence>
<dbReference type="GO" id="GO:0005783">
    <property type="term" value="C:endoplasmic reticulum"/>
    <property type="evidence" value="ECO:0007669"/>
    <property type="project" value="TreeGrafter"/>
</dbReference>
<dbReference type="GO" id="GO:0016236">
    <property type="term" value="P:macroautophagy"/>
    <property type="evidence" value="ECO:0007669"/>
    <property type="project" value="TreeGrafter"/>
</dbReference>
<feature type="transmembrane region" description="Helical" evidence="7">
    <location>
        <begin position="329"/>
        <end position="349"/>
    </location>
</feature>
<dbReference type="GO" id="GO:0016020">
    <property type="term" value="C:membrane"/>
    <property type="evidence" value="ECO:0007669"/>
    <property type="project" value="UniProtKB-SubCell"/>
</dbReference>
<evidence type="ECO:0000313" key="9">
    <source>
        <dbReference type="Proteomes" id="UP000502823"/>
    </source>
</evidence>
<dbReference type="OrthoDB" id="266518at2759"/>
<feature type="compositionally biased region" description="Basic and acidic residues" evidence="6">
    <location>
        <begin position="209"/>
        <end position="221"/>
    </location>
</feature>
<dbReference type="InterPro" id="IPR059112">
    <property type="entry name" value="CysZ/EI24"/>
</dbReference>
<keyword evidence="4 7" id="KW-1133">Transmembrane helix</keyword>
<dbReference type="Proteomes" id="UP000502823">
    <property type="component" value="Unassembled WGS sequence"/>
</dbReference>
<dbReference type="Pfam" id="PF07264">
    <property type="entry name" value="EI24"/>
    <property type="match status" value="1"/>
</dbReference>
<reference evidence="9" key="1">
    <citation type="submission" date="2020-01" db="EMBL/GenBank/DDBJ databases">
        <title>Draft genome sequence of the Termite Coptotermes fromosanus.</title>
        <authorList>
            <person name="Itakura S."/>
            <person name="Yosikawa Y."/>
            <person name="Umezawa K."/>
        </authorList>
    </citation>
    <scope>NUCLEOTIDE SEQUENCE [LARGE SCALE GENOMIC DNA]</scope>
</reference>
<evidence type="ECO:0000256" key="4">
    <source>
        <dbReference type="ARBA" id="ARBA00022989"/>
    </source>
</evidence>
<organism evidence="8 9">
    <name type="scientific">Coptotermes formosanus</name>
    <name type="common">Formosan subterranean termite</name>
    <dbReference type="NCBI Taxonomy" id="36987"/>
    <lineage>
        <taxon>Eukaryota</taxon>
        <taxon>Metazoa</taxon>
        <taxon>Ecdysozoa</taxon>
        <taxon>Arthropoda</taxon>
        <taxon>Hexapoda</taxon>
        <taxon>Insecta</taxon>
        <taxon>Pterygota</taxon>
        <taxon>Neoptera</taxon>
        <taxon>Polyneoptera</taxon>
        <taxon>Dictyoptera</taxon>
        <taxon>Blattodea</taxon>
        <taxon>Blattoidea</taxon>
        <taxon>Termitoidae</taxon>
        <taxon>Rhinotermitidae</taxon>
        <taxon>Coptotermes</taxon>
    </lineage>
</organism>
<evidence type="ECO:0000256" key="7">
    <source>
        <dbReference type="SAM" id="Phobius"/>
    </source>
</evidence>
<sequence length="499" mass="56556">MEESENAKPQGLQIDEHASRKNHVTKKNSSKFSSINTRKKYHLYKPARIQKNRHCSDLCTSTVIGLLCNPYVHTFTIQGVHRNAPVTEWRKQVCGGEYNVVWMVDIVVEFSTDGATDALLSVQIIVLSHSYKSFAVIDKILLTSVLEDVIAGLCAGVLEEGFFQAIFCAAARGFGDSLKGTVAIFYLDKNIKEKAGHTSPNRNVNTPSRRRDLHGETSKASVREEEPKVLKRTLQCCALNGGVFWCSLLVFEYGLLPLLKYLLTVLFGHSSSTGKSLWSWMKLFLSWTFGVFWVLPLFLLSKIVNSLWFQDIADSAYRYSRGRPQLLPGFSKLIADTLFSVLIQALFLVQSTLVSMLPIVFLGDVLCLVHMCMLYSLYSFEYKWFNMGWELHRRLTFIESNWPYFIGFGLPLAVLTALPSSFFNRNMRSVFAHWTKQCRLGTITCKTATGIYRVLKRHWFSKFRSGQPSVIGAEYLGCLSVSRKAHAHTDAHTDCNMQN</sequence>